<evidence type="ECO:0000313" key="2">
    <source>
        <dbReference type="EMBL" id="WAW09006.1"/>
    </source>
</evidence>
<dbReference type="InterPro" id="IPR013783">
    <property type="entry name" value="Ig-like_fold"/>
</dbReference>
<feature type="domain" description="Pili assembly chaperone N-terminal" evidence="1">
    <location>
        <begin position="38"/>
        <end position="155"/>
    </location>
</feature>
<organism evidence="2 3">
    <name type="scientific">Oxalobacter vibrioformis</name>
    <dbReference type="NCBI Taxonomy" id="933080"/>
    <lineage>
        <taxon>Bacteria</taxon>
        <taxon>Pseudomonadati</taxon>
        <taxon>Pseudomonadota</taxon>
        <taxon>Betaproteobacteria</taxon>
        <taxon>Burkholderiales</taxon>
        <taxon>Oxalobacteraceae</taxon>
        <taxon>Oxalobacter</taxon>
    </lineage>
</organism>
<dbReference type="PANTHER" id="PTHR30251:SF4">
    <property type="entry name" value="SLR1668 PROTEIN"/>
    <property type="match status" value="1"/>
</dbReference>
<evidence type="ECO:0000259" key="1">
    <source>
        <dbReference type="Pfam" id="PF00345"/>
    </source>
</evidence>
<dbReference type="AlphaFoldDB" id="A0A9E9LTS7"/>
<dbReference type="Gene3D" id="2.60.40.10">
    <property type="entry name" value="Immunoglobulins"/>
    <property type="match status" value="1"/>
</dbReference>
<dbReference type="PANTHER" id="PTHR30251">
    <property type="entry name" value="PILUS ASSEMBLY CHAPERONE"/>
    <property type="match status" value="1"/>
</dbReference>
<name>A0A9E9LTS7_9BURK</name>
<dbReference type="SUPFAM" id="SSF49354">
    <property type="entry name" value="PapD-like"/>
    <property type="match status" value="1"/>
</dbReference>
<dbReference type="GO" id="GO:0030288">
    <property type="term" value="C:outer membrane-bounded periplasmic space"/>
    <property type="evidence" value="ECO:0007669"/>
    <property type="project" value="InterPro"/>
</dbReference>
<accession>A0A9E9LTS7</accession>
<dbReference type="KEGG" id="ovb:NB640_06830"/>
<dbReference type="Pfam" id="PF00345">
    <property type="entry name" value="PapD_N"/>
    <property type="match status" value="1"/>
</dbReference>
<dbReference type="InterPro" id="IPR008962">
    <property type="entry name" value="PapD-like_sf"/>
</dbReference>
<dbReference type="InterPro" id="IPR016147">
    <property type="entry name" value="Pili_assmbl_chaperone_N"/>
</dbReference>
<dbReference type="GO" id="GO:0071555">
    <property type="term" value="P:cell wall organization"/>
    <property type="evidence" value="ECO:0007669"/>
    <property type="project" value="InterPro"/>
</dbReference>
<dbReference type="RefSeq" id="WP_269307999.1">
    <property type="nucleotide sequence ID" value="NZ_CP098242.1"/>
</dbReference>
<proteinExistence type="predicted"/>
<keyword evidence="3" id="KW-1185">Reference proteome</keyword>
<gene>
    <name evidence="2" type="ORF">NB640_06830</name>
</gene>
<dbReference type="InterPro" id="IPR050643">
    <property type="entry name" value="Periplasmic_pilus_chap"/>
</dbReference>
<evidence type="ECO:0000313" key="3">
    <source>
        <dbReference type="Proteomes" id="UP001156215"/>
    </source>
</evidence>
<dbReference type="EMBL" id="CP098242">
    <property type="protein sequence ID" value="WAW09006.1"/>
    <property type="molecule type" value="Genomic_DNA"/>
</dbReference>
<reference evidence="2" key="1">
    <citation type="journal article" date="2022" name="Front. Microbiol.">
        <title>New perspectives on an old grouping: The genomic and phenotypic variability of Oxalobacter formigenes and the implications for calcium oxalate stone prevention.</title>
        <authorList>
            <person name="Chmiel J.A."/>
            <person name="Carr C."/>
            <person name="Stuivenberg G.A."/>
            <person name="Venema R."/>
            <person name="Chanyi R.M."/>
            <person name="Al K.F."/>
            <person name="Giguere D."/>
            <person name="Say H."/>
            <person name="Akouris P.P."/>
            <person name="Dominguez Romero S.A."/>
            <person name="Kwong A."/>
            <person name="Tai V."/>
            <person name="Koval S.F."/>
            <person name="Razvi H."/>
            <person name="Bjazevic J."/>
            <person name="Burton J.P."/>
        </authorList>
    </citation>
    <scope>NUCLEOTIDE SEQUENCE</scope>
    <source>
        <strain evidence="2">WoOx3</strain>
    </source>
</reference>
<protein>
    <submittedName>
        <fullName evidence="2">Molecular chaperone</fullName>
    </submittedName>
</protein>
<sequence length="266" mass="29760">MGCFKKRLKKPARQWFFLVLAAFFLFDHLSAQAALLIWPTSLPIPAGEKAAALWLENRGTIPQVYQARIFSWSQTDGKDVLAEQEALIASPPLMQVEPGKRQLIRLISLTPAEPGTEKNYRVIVDELPIKTGATPENTSSGVQFRMRYSIPIFVYGQGLSYPRQKVDETPSLTEAISFSSLGWRIVKNGQSTFLEVRNTGKTHVHLRNIGFTSAASPPKNEHAFTGYVLPGCYMQWPITSATPTSRNRQLTAILNNQQLIVIHHAE</sequence>
<dbReference type="Proteomes" id="UP001156215">
    <property type="component" value="Chromosome"/>
</dbReference>